<comment type="caution">
    <text evidence="2">The sequence shown here is derived from an EMBL/GenBank/DDBJ whole genome shotgun (WGS) entry which is preliminary data.</text>
</comment>
<evidence type="ECO:0008006" key="4">
    <source>
        <dbReference type="Google" id="ProtNLM"/>
    </source>
</evidence>
<sequence>MSNLDEHPFPKAPLIAAIFVVGLTVVGVGATRMGFISPGAVEAPAVTPVATADMRFADMDDGGVRVSIVDDGERIIPPATGGFVRGVLRGLVRDRRAQGLGAEQPFRVTEWSDGKVTIEDTATGRVVKLDAFGPTNRQAFVDLMKTPSETVA</sequence>
<dbReference type="EMBL" id="NCEB01000002">
    <property type="protein sequence ID" value="OYX35919.1"/>
    <property type="molecule type" value="Genomic_DNA"/>
</dbReference>
<accession>A0A258FUX6</accession>
<name>A0A258FUX6_9CAUL</name>
<dbReference type="InterPro" id="IPR017495">
    <property type="entry name" value="PuhC"/>
</dbReference>
<proteinExistence type="predicted"/>
<keyword evidence="1" id="KW-0472">Membrane</keyword>
<gene>
    <name evidence="2" type="ORF">B7Z01_00975</name>
</gene>
<keyword evidence="1" id="KW-0812">Transmembrane</keyword>
<dbReference type="NCBIfam" id="TIGR03054">
    <property type="entry name" value="photo_alph_chp1"/>
    <property type="match status" value="1"/>
</dbReference>
<protein>
    <recommendedName>
        <fullName evidence="4">Photosynthetic complex assembly protein</fullName>
    </recommendedName>
</protein>
<keyword evidence="1" id="KW-1133">Transmembrane helix</keyword>
<evidence type="ECO:0000313" key="3">
    <source>
        <dbReference type="Proteomes" id="UP000215595"/>
    </source>
</evidence>
<feature type="transmembrane region" description="Helical" evidence="1">
    <location>
        <begin position="12"/>
        <end position="30"/>
    </location>
</feature>
<organism evidence="2 3">
    <name type="scientific">Brevundimonas subvibrioides</name>
    <dbReference type="NCBI Taxonomy" id="74313"/>
    <lineage>
        <taxon>Bacteria</taxon>
        <taxon>Pseudomonadati</taxon>
        <taxon>Pseudomonadota</taxon>
        <taxon>Alphaproteobacteria</taxon>
        <taxon>Caulobacterales</taxon>
        <taxon>Caulobacteraceae</taxon>
        <taxon>Brevundimonas</taxon>
    </lineage>
</organism>
<reference evidence="2 3" key="1">
    <citation type="submission" date="2017-03" db="EMBL/GenBank/DDBJ databases">
        <title>Lifting the veil on microbial sulfur biogeochemistry in mining wastewaters.</title>
        <authorList>
            <person name="Kantor R.S."/>
            <person name="Colenbrander Nelson T."/>
            <person name="Marshall S."/>
            <person name="Bennett D."/>
            <person name="Apte S."/>
            <person name="Camacho D."/>
            <person name="Thomas B.C."/>
            <person name="Warren L.A."/>
            <person name="Banfield J.F."/>
        </authorList>
    </citation>
    <scope>NUCLEOTIDE SEQUENCE [LARGE SCALE GENOMIC DNA]</scope>
    <source>
        <strain evidence="2">32-69-9</strain>
    </source>
</reference>
<dbReference type="AlphaFoldDB" id="A0A258FUX6"/>
<evidence type="ECO:0000313" key="2">
    <source>
        <dbReference type="EMBL" id="OYX35919.1"/>
    </source>
</evidence>
<dbReference type="Proteomes" id="UP000215595">
    <property type="component" value="Unassembled WGS sequence"/>
</dbReference>
<evidence type="ECO:0000256" key="1">
    <source>
        <dbReference type="SAM" id="Phobius"/>
    </source>
</evidence>